<dbReference type="STRING" id="504805.SAMN05421505_10978"/>
<keyword evidence="5" id="KW-1185">Reference proteome</keyword>
<dbReference type="EMBL" id="FNCN01000009">
    <property type="protein sequence ID" value="SDG90777.1"/>
    <property type="molecule type" value="Genomic_DNA"/>
</dbReference>
<accession>A0A1G7Y354</accession>
<dbReference type="Gene3D" id="3.40.50.1820">
    <property type="entry name" value="alpha/beta hydrolase"/>
    <property type="match status" value="1"/>
</dbReference>
<dbReference type="SUPFAM" id="SSF53474">
    <property type="entry name" value="alpha/beta-Hydrolases"/>
    <property type="match status" value="1"/>
</dbReference>
<gene>
    <name evidence="4" type="ORF">SAMN05421505_10978</name>
</gene>
<dbReference type="PANTHER" id="PTHR11731:SF193">
    <property type="entry name" value="DIPEPTIDYL PEPTIDASE 9"/>
    <property type="match status" value="1"/>
</dbReference>
<evidence type="ECO:0000259" key="3">
    <source>
        <dbReference type="Pfam" id="PF00930"/>
    </source>
</evidence>
<dbReference type="InterPro" id="IPR002469">
    <property type="entry name" value="Peptidase_S9B_N"/>
</dbReference>
<reference evidence="4 5" key="1">
    <citation type="submission" date="2016-10" db="EMBL/GenBank/DDBJ databases">
        <authorList>
            <person name="de Groot N.N."/>
        </authorList>
    </citation>
    <scope>NUCLEOTIDE SEQUENCE [LARGE SCALE GENOMIC DNA]</scope>
    <source>
        <strain evidence="4 5">CPCC 201354</strain>
    </source>
</reference>
<dbReference type="Gene3D" id="2.140.10.30">
    <property type="entry name" value="Dipeptidylpeptidase IV, N-terminal domain"/>
    <property type="match status" value="1"/>
</dbReference>
<dbReference type="RefSeq" id="WP_176955381.1">
    <property type="nucleotide sequence ID" value="NZ_FNCN01000009.1"/>
</dbReference>
<feature type="compositionally biased region" description="Basic and acidic residues" evidence="1">
    <location>
        <begin position="75"/>
        <end position="84"/>
    </location>
</feature>
<dbReference type="InterPro" id="IPR050278">
    <property type="entry name" value="Serine_Prot_S9B/DPPIV"/>
</dbReference>
<dbReference type="GO" id="GO:0008239">
    <property type="term" value="F:dipeptidyl-peptidase activity"/>
    <property type="evidence" value="ECO:0007669"/>
    <property type="project" value="TreeGrafter"/>
</dbReference>
<evidence type="ECO:0000313" key="4">
    <source>
        <dbReference type="EMBL" id="SDG90777.1"/>
    </source>
</evidence>
<dbReference type="Pfam" id="PF00930">
    <property type="entry name" value="DPPIV_N"/>
    <property type="match status" value="1"/>
</dbReference>
<dbReference type="GO" id="GO:0006508">
    <property type="term" value="P:proteolysis"/>
    <property type="evidence" value="ECO:0007669"/>
    <property type="project" value="InterPro"/>
</dbReference>
<feature type="region of interest" description="Disordered" evidence="1">
    <location>
        <begin position="64"/>
        <end position="84"/>
    </location>
</feature>
<dbReference type="GO" id="GO:0008236">
    <property type="term" value="F:serine-type peptidase activity"/>
    <property type="evidence" value="ECO:0007669"/>
    <property type="project" value="InterPro"/>
</dbReference>
<evidence type="ECO:0000313" key="5">
    <source>
        <dbReference type="Proteomes" id="UP000198923"/>
    </source>
</evidence>
<evidence type="ECO:0000259" key="2">
    <source>
        <dbReference type="Pfam" id="PF00326"/>
    </source>
</evidence>
<sequence length="691" mass="74256">MSASFPRLQARTRRFSLGVPRAFSITSDGERVLFLRTKGGTDPVTCLWEVDLASGEERLVVDPRTLDADEENLPPEERTRRERARESAGGVVVYSTDSATVRAVFALSGGLYVVEVASGEVRRLETPGAVVEPRLSPDGTKVAYVCERALRVADLATGVDEALAEPESGTVSYGLAEFIAAEELGRSRGHWWSPASDALLVARVDEEPVRRWFIADPANPERPPVEHRYPAAGTPNATVELFVVGLPGSRVPVPFEQEYLVEALWDLHGLAIVTASRDQRSLRLLKVDPATGASAPVREETDEAWVELGPGAPAHLSDGTLVWTAVAEGGNRLFVGERPVTPPTLQVREILDVDGDTVLFRASGGDPASIHLWTWAGGSISPLTTEPGVYSGIRSAGTTLITSQDMETEGVTVRVFSPGRPTVTIANLAERPGLDLRVSLFRAGERDLAAAVVFPSWHEPGSARLPVLMDPYGGPHAQRVLAARGAFLTSQWFAEQGFAVVVADGRGTPGRGPAFEREVRGDLAAPVLADQVDALQGVAAQFPDDLDLSRVGIRGWSFGGYLAALAVLRRPDVFHSAIAGAPVTEWRLYDTAYTERYLGDPNADPQAYDRSSLFGDADKLDRPLLLIHGLADDNVVAANTLRLSSALVAAGRPHNVLPLSGITHMTPQEVVAENLLLLQVDFLKKTLGVSS</sequence>
<dbReference type="InterPro" id="IPR001375">
    <property type="entry name" value="Peptidase_S9_cat"/>
</dbReference>
<dbReference type="InterPro" id="IPR029058">
    <property type="entry name" value="AB_hydrolase_fold"/>
</dbReference>
<dbReference type="SUPFAM" id="SSF82171">
    <property type="entry name" value="DPP6 N-terminal domain-like"/>
    <property type="match status" value="1"/>
</dbReference>
<dbReference type="Pfam" id="PF00326">
    <property type="entry name" value="Peptidase_S9"/>
    <property type="match status" value="1"/>
</dbReference>
<dbReference type="Proteomes" id="UP000198923">
    <property type="component" value="Unassembled WGS sequence"/>
</dbReference>
<dbReference type="AlphaFoldDB" id="A0A1G7Y354"/>
<feature type="domain" description="Dipeptidylpeptidase IV N-terminal" evidence="3">
    <location>
        <begin position="106"/>
        <end position="384"/>
    </location>
</feature>
<protein>
    <submittedName>
        <fullName evidence="4">Dipeptidyl-peptidase-4</fullName>
    </submittedName>
</protein>
<name>A0A1G7Y354_9ACTN</name>
<organism evidence="4 5">
    <name type="scientific">Sinosporangium album</name>
    <dbReference type="NCBI Taxonomy" id="504805"/>
    <lineage>
        <taxon>Bacteria</taxon>
        <taxon>Bacillati</taxon>
        <taxon>Actinomycetota</taxon>
        <taxon>Actinomycetes</taxon>
        <taxon>Streptosporangiales</taxon>
        <taxon>Streptosporangiaceae</taxon>
        <taxon>Sinosporangium</taxon>
    </lineage>
</organism>
<dbReference type="PANTHER" id="PTHR11731">
    <property type="entry name" value="PROTEASE FAMILY S9B,C DIPEPTIDYL-PEPTIDASE IV-RELATED"/>
    <property type="match status" value="1"/>
</dbReference>
<proteinExistence type="predicted"/>
<evidence type="ECO:0000256" key="1">
    <source>
        <dbReference type="SAM" id="MobiDB-lite"/>
    </source>
</evidence>
<feature type="domain" description="Peptidase S9 prolyl oligopeptidase catalytic" evidence="2">
    <location>
        <begin position="489"/>
        <end position="688"/>
    </location>
</feature>